<dbReference type="Proteomes" id="UP000324974">
    <property type="component" value="Chromosome"/>
</dbReference>
<dbReference type="AlphaFoldDB" id="A0A5C1AKJ9"/>
<organism evidence="1 2">
    <name type="scientific">Limnoglobus roseus</name>
    <dbReference type="NCBI Taxonomy" id="2598579"/>
    <lineage>
        <taxon>Bacteria</taxon>
        <taxon>Pseudomonadati</taxon>
        <taxon>Planctomycetota</taxon>
        <taxon>Planctomycetia</taxon>
        <taxon>Gemmatales</taxon>
        <taxon>Gemmataceae</taxon>
        <taxon>Limnoglobus</taxon>
    </lineage>
</organism>
<dbReference type="KEGG" id="lrs:PX52LOC_06244"/>
<accession>A0A5C1AKJ9</accession>
<proteinExistence type="predicted"/>
<evidence type="ECO:0000313" key="2">
    <source>
        <dbReference type="Proteomes" id="UP000324974"/>
    </source>
</evidence>
<evidence type="ECO:0000313" key="1">
    <source>
        <dbReference type="EMBL" id="QEL19185.1"/>
    </source>
</evidence>
<reference evidence="2" key="1">
    <citation type="submission" date="2019-08" db="EMBL/GenBank/DDBJ databases">
        <title>Limnoglobus roseus gen. nov., sp. nov., a novel freshwater planctomycete with a giant genome from the family Gemmataceae.</title>
        <authorList>
            <person name="Kulichevskaya I.S."/>
            <person name="Naumoff D.G."/>
            <person name="Miroshnikov K."/>
            <person name="Ivanova A."/>
            <person name="Philippov D.A."/>
            <person name="Hakobyan A."/>
            <person name="Rijpstra I.C."/>
            <person name="Sinninghe Damste J.S."/>
            <person name="Liesack W."/>
            <person name="Dedysh S.N."/>
        </authorList>
    </citation>
    <scope>NUCLEOTIDE SEQUENCE [LARGE SCALE GENOMIC DNA]</scope>
    <source>
        <strain evidence="2">PX52</strain>
    </source>
</reference>
<dbReference type="EMBL" id="CP042425">
    <property type="protein sequence ID" value="QEL19185.1"/>
    <property type="molecule type" value="Genomic_DNA"/>
</dbReference>
<gene>
    <name evidence="1" type="ORF">PX52LOC_06244</name>
</gene>
<protein>
    <submittedName>
        <fullName evidence="1">Uncharacterized protein</fullName>
    </submittedName>
</protein>
<keyword evidence="2" id="KW-1185">Reference proteome</keyword>
<name>A0A5C1AKJ9_9BACT</name>
<sequence length="183" mass="20734">MGDEVYNEETGKPEDLVPEHIAIRRSMVYSKDRHDKVCRAEVEAPLLIDQLYNHEIIGADHHFYGAQFITMRKLFLAPVGYKVGMMLVKRVGDDEPAPDKPIPMEDTDYTRTMRLVKNPANQKLLRDICDEDADPSLYPFYGRQTHTVTAAFDALSPPTPAHQTGGWSLMNWTIAAGSSVRRM</sequence>